<organism evidence="11">
    <name type="scientific">uncultured Flavobacteriia bacterium</name>
    <dbReference type="NCBI Taxonomy" id="212695"/>
    <lineage>
        <taxon>Bacteria</taxon>
        <taxon>Pseudomonadati</taxon>
        <taxon>Bacteroidota</taxon>
        <taxon>Flavobacteriia</taxon>
        <taxon>environmental samples</taxon>
    </lineage>
</organism>
<feature type="binding site" evidence="6">
    <location>
        <begin position="230"/>
        <end position="234"/>
    </location>
    <ligand>
        <name>FAD</name>
        <dbReference type="ChEBI" id="CHEBI:57692"/>
    </ligand>
</feature>
<keyword evidence="4 6" id="KW-0274">FAD</keyword>
<feature type="domain" description="Photolyase/cryptochrome alpha/beta" evidence="9">
    <location>
        <begin position="1"/>
        <end position="124"/>
    </location>
</feature>
<keyword evidence="11" id="KW-0456">Lyase</keyword>
<dbReference type="InterPro" id="IPR036155">
    <property type="entry name" value="Crypto/Photolyase_N_sf"/>
</dbReference>
<comment type="function">
    <text evidence="8">May have a photoreceptor function.</text>
</comment>
<dbReference type="Gene3D" id="1.10.579.10">
    <property type="entry name" value="DNA Cyclobutane Dipyrimidine Photolyase, subunit A, domain 3"/>
    <property type="match status" value="1"/>
</dbReference>
<evidence type="ECO:0000313" key="11">
    <source>
        <dbReference type="EMBL" id="CCG00419.1"/>
    </source>
</evidence>
<dbReference type="InterPro" id="IPR006050">
    <property type="entry name" value="DNA_photolyase_N"/>
</dbReference>
<dbReference type="EMBL" id="FO117606">
    <property type="protein sequence ID" value="CCG00379.1"/>
    <property type="molecule type" value="Genomic_DNA"/>
</dbReference>
<protein>
    <recommendedName>
        <fullName evidence="2 8">Cryptochrome DASH</fullName>
    </recommendedName>
</protein>
<dbReference type="InterPro" id="IPR005101">
    <property type="entry name" value="Cryptochr/Photolyase_FAD-bd"/>
</dbReference>
<dbReference type="GO" id="GO:0000719">
    <property type="term" value="P:photoreactive repair"/>
    <property type="evidence" value="ECO:0007669"/>
    <property type="project" value="TreeGrafter"/>
</dbReference>
<evidence type="ECO:0000256" key="6">
    <source>
        <dbReference type="PIRSR" id="PIRSR602081-1"/>
    </source>
</evidence>
<dbReference type="Pfam" id="PF00875">
    <property type="entry name" value="DNA_photolyase"/>
    <property type="match status" value="1"/>
</dbReference>
<name>H6RHA8_9BACT</name>
<evidence type="ECO:0000256" key="4">
    <source>
        <dbReference type="ARBA" id="ARBA00022827"/>
    </source>
</evidence>
<accession>H6RHA8</accession>
<comment type="cofactor">
    <cofactor evidence="8">
        <name>(6R)-5,10-methylene-5,6,7,8-tetrahydrofolate</name>
        <dbReference type="ChEBI" id="CHEBI:15636"/>
    </cofactor>
    <text evidence="8">Binds 1 5,10-methenyltetrahydrofolate (MTHF) per subunit.</text>
</comment>
<dbReference type="Pfam" id="PF03441">
    <property type="entry name" value="FAD_binding_7"/>
    <property type="match status" value="1"/>
</dbReference>
<dbReference type="PANTHER" id="PTHR11455">
    <property type="entry name" value="CRYPTOCHROME"/>
    <property type="match status" value="1"/>
</dbReference>
<dbReference type="SUPFAM" id="SSF48173">
    <property type="entry name" value="Cryptochrome/photolyase FAD-binding domain"/>
    <property type="match status" value="1"/>
</dbReference>
<dbReference type="SUPFAM" id="SSF52425">
    <property type="entry name" value="Cryptochrome/photolyase, N-terminal domain"/>
    <property type="match status" value="1"/>
</dbReference>
<dbReference type="PROSITE" id="PS51645">
    <property type="entry name" value="PHR_CRY_ALPHA_BETA"/>
    <property type="match status" value="1"/>
</dbReference>
<feature type="site" description="Electron transfer via tryptophanyl radical" evidence="7">
    <location>
        <position position="301"/>
    </location>
</feature>
<keyword evidence="5 8" id="KW-0157">Chromophore</keyword>
<dbReference type="PRINTS" id="PR00147">
    <property type="entry name" value="DNAPHOTLYASE"/>
</dbReference>
<feature type="site" description="Electron transfer via tryptophanyl radical" evidence="7">
    <location>
        <position position="354"/>
    </location>
</feature>
<comment type="similarity">
    <text evidence="1 8">Belongs to the DNA photolyase class-1 family.</text>
</comment>
<feature type="binding site" evidence="6">
    <location>
        <position position="217"/>
    </location>
    <ligand>
        <name>FAD</name>
        <dbReference type="ChEBI" id="CHEBI:57692"/>
    </ligand>
</feature>
<keyword evidence="3 6" id="KW-0285">Flavoprotein</keyword>
<dbReference type="InterPro" id="IPR036134">
    <property type="entry name" value="Crypto/Photolyase_FAD-like_sf"/>
</dbReference>
<comment type="cofactor">
    <cofactor evidence="6 8">
        <name>FAD</name>
        <dbReference type="ChEBI" id="CHEBI:57692"/>
    </cofactor>
    <text evidence="6 8">Binds 1 FAD per subunit.</text>
</comment>
<gene>
    <name evidence="11" type="ORF">VIS_S18_DB-B8_0024</name>
    <name evidence="10" type="ORF">VIS_S18DAB70024</name>
</gene>
<dbReference type="InterPro" id="IPR014133">
    <property type="entry name" value="Cry_DASH"/>
</dbReference>
<proteinExistence type="inferred from homology"/>
<dbReference type="InterPro" id="IPR014729">
    <property type="entry name" value="Rossmann-like_a/b/a_fold"/>
</dbReference>
<dbReference type="GO" id="GO:0003904">
    <property type="term" value="F:deoxyribodipyrimidine photo-lyase activity"/>
    <property type="evidence" value="ECO:0007669"/>
    <property type="project" value="TreeGrafter"/>
</dbReference>
<evidence type="ECO:0000256" key="7">
    <source>
        <dbReference type="PIRSR" id="PIRSR602081-2"/>
    </source>
</evidence>
<evidence type="ECO:0000256" key="1">
    <source>
        <dbReference type="ARBA" id="ARBA00005862"/>
    </source>
</evidence>
<feature type="site" description="Electron transfer via tryptophanyl radical" evidence="7">
    <location>
        <position position="377"/>
    </location>
</feature>
<dbReference type="AlphaFoldDB" id="H6RHA8"/>
<dbReference type="Gene3D" id="1.25.40.80">
    <property type="match status" value="1"/>
</dbReference>
<evidence type="ECO:0000256" key="2">
    <source>
        <dbReference type="ARBA" id="ARBA00017881"/>
    </source>
</evidence>
<evidence type="ECO:0000259" key="9">
    <source>
        <dbReference type="PROSITE" id="PS51645"/>
    </source>
</evidence>
<dbReference type="Gene3D" id="3.40.50.620">
    <property type="entry name" value="HUPs"/>
    <property type="match status" value="1"/>
</dbReference>
<dbReference type="GO" id="GO:0071949">
    <property type="term" value="F:FAD binding"/>
    <property type="evidence" value="ECO:0007669"/>
    <property type="project" value="TreeGrafter"/>
</dbReference>
<dbReference type="EMBL" id="FO117607">
    <property type="protein sequence ID" value="CCG00419.1"/>
    <property type="molecule type" value="Genomic_DNA"/>
</dbReference>
<feature type="binding site" evidence="6">
    <location>
        <begin position="367"/>
        <end position="369"/>
    </location>
    <ligand>
        <name>FAD</name>
        <dbReference type="ChEBI" id="CHEBI:57692"/>
    </ligand>
</feature>
<reference evidence="11" key="1">
    <citation type="journal article" date="2012" name="Environ. Microbiol.">
        <title>Genomic content of uncultured Bacteroidetes from contrasting oceanic provinces in the North Atlantic Ocean.</title>
        <authorList>
            <person name="Gomez-Pereira P.R."/>
            <person name="Schuler M."/>
            <person name="Fuchs B.M."/>
            <person name="Bennke C."/>
            <person name="Teeling H."/>
            <person name="Waldmann J."/>
            <person name="Richter M."/>
            <person name="Barbe V."/>
            <person name="Bataille E."/>
            <person name="Glockner F.O."/>
            <person name="Amann R."/>
        </authorList>
    </citation>
    <scope>NUCLEOTIDE SEQUENCE</scope>
</reference>
<evidence type="ECO:0000256" key="8">
    <source>
        <dbReference type="RuleBase" id="RU367151"/>
    </source>
</evidence>
<reference evidence="11" key="2">
    <citation type="submission" date="2012-02" db="EMBL/GenBank/DDBJ databases">
        <authorList>
            <person name="Genoscope - CEA"/>
        </authorList>
    </citation>
    <scope>NUCLEOTIDE SEQUENCE</scope>
</reference>
<sequence>MRIEDNISLSKAINNSDNIFAFINIDPKNFLLTKYGFKKTEKYRAKFLLETISDLKSQLDTLNISLIITHKDFDKSIKEIINNYEITNIYTQTEWTRDELKEESFIPDEINLIKDFDQFLFSPNDVKGLYDNIPRGFSNFRKKCEKYLSVNDTLSIPNSLNPDNKILFDYSIPTLSDLGFEDFDVHKDSVFRFKGGETNAKDRIKNYFFDTRNVSRYKLTRNGLIGEDYSSKFSPWLANGSVSVKYIFKLLKEYETKVEKNDSTYWLYFELIWRDFFKYVSMQHKDKFFNKDGIYGEDKEWSDDKDVLLKWINGKTDEPFINANMIELSNTGFMSNRGRQNVANYLTKELKIDWRIGAEYFESMLIDYDVHSNYGNWLYNAGIGNDSMPFRKFNPKLQSERYDPDKSYEKTWLDG</sequence>
<evidence type="ECO:0000256" key="5">
    <source>
        <dbReference type="ARBA" id="ARBA00022991"/>
    </source>
</evidence>
<evidence type="ECO:0000313" key="10">
    <source>
        <dbReference type="EMBL" id="CCG00379.1"/>
    </source>
</evidence>
<dbReference type="PANTHER" id="PTHR11455:SF22">
    <property type="entry name" value="CRYPTOCHROME DASH"/>
    <property type="match status" value="1"/>
</dbReference>
<dbReference type="InterPro" id="IPR002081">
    <property type="entry name" value="Cryptochrome/DNA_photolyase_1"/>
</dbReference>
<dbReference type="GO" id="GO:0003677">
    <property type="term" value="F:DNA binding"/>
    <property type="evidence" value="ECO:0007669"/>
    <property type="project" value="TreeGrafter"/>
</dbReference>
<feature type="binding site" evidence="6">
    <location>
        <begin position="270"/>
        <end position="277"/>
    </location>
    <ligand>
        <name>FAD</name>
        <dbReference type="ChEBI" id="CHEBI:57692"/>
    </ligand>
</feature>
<evidence type="ECO:0000256" key="3">
    <source>
        <dbReference type="ARBA" id="ARBA00022630"/>
    </source>
</evidence>
<dbReference type="NCBIfam" id="TIGR02765">
    <property type="entry name" value="crypto_DASH"/>
    <property type="match status" value="1"/>
</dbReference>